<proteinExistence type="predicted"/>
<protein>
    <recommendedName>
        <fullName evidence="4">Major facilitator superfamily (MFS) profile domain-containing protein</fullName>
    </recommendedName>
</protein>
<keyword evidence="1" id="KW-0812">Transmembrane</keyword>
<keyword evidence="3" id="KW-1185">Reference proteome</keyword>
<evidence type="ECO:0000313" key="2">
    <source>
        <dbReference type="EMBL" id="MCZ8516089.1"/>
    </source>
</evidence>
<evidence type="ECO:0000256" key="1">
    <source>
        <dbReference type="SAM" id="Phobius"/>
    </source>
</evidence>
<keyword evidence="1" id="KW-0472">Membrane</keyword>
<dbReference type="SUPFAM" id="SSF103473">
    <property type="entry name" value="MFS general substrate transporter"/>
    <property type="match status" value="1"/>
</dbReference>
<name>A0ABT4QGW0_9BACL</name>
<feature type="transmembrane region" description="Helical" evidence="1">
    <location>
        <begin position="49"/>
        <end position="71"/>
    </location>
</feature>
<organism evidence="2 3">
    <name type="scientific">Paenibacillus gyeongsangnamensis</name>
    <dbReference type="NCBI Taxonomy" id="3388067"/>
    <lineage>
        <taxon>Bacteria</taxon>
        <taxon>Bacillati</taxon>
        <taxon>Bacillota</taxon>
        <taxon>Bacilli</taxon>
        <taxon>Bacillales</taxon>
        <taxon>Paenibacillaceae</taxon>
        <taxon>Paenibacillus</taxon>
    </lineage>
</organism>
<dbReference type="EMBL" id="JAQAGZ010000021">
    <property type="protein sequence ID" value="MCZ8516089.1"/>
    <property type="molecule type" value="Genomic_DNA"/>
</dbReference>
<sequence length="87" mass="9483">MFYMCLAEYVNLHVTTELKASGQMANAVIIQRISKIVGNLLGGVSASMIGLQSTFLINSIICLAAVALFWIMAQRLKENDSYVGNRG</sequence>
<comment type="caution">
    <text evidence="2">The sequence shown here is derived from an EMBL/GenBank/DDBJ whole genome shotgun (WGS) entry which is preliminary data.</text>
</comment>
<evidence type="ECO:0000313" key="3">
    <source>
        <dbReference type="Proteomes" id="UP001527882"/>
    </source>
</evidence>
<evidence type="ECO:0008006" key="4">
    <source>
        <dbReference type="Google" id="ProtNLM"/>
    </source>
</evidence>
<keyword evidence="1" id="KW-1133">Transmembrane helix</keyword>
<dbReference type="InterPro" id="IPR036259">
    <property type="entry name" value="MFS_trans_sf"/>
</dbReference>
<dbReference type="Proteomes" id="UP001527882">
    <property type="component" value="Unassembled WGS sequence"/>
</dbReference>
<dbReference type="RefSeq" id="WP_269884621.1">
    <property type="nucleotide sequence ID" value="NZ_JAQAGZ010000021.1"/>
</dbReference>
<gene>
    <name evidence="2" type="ORF">O9H85_27540</name>
</gene>
<reference evidence="2 3" key="1">
    <citation type="submission" date="2022-12" db="EMBL/GenBank/DDBJ databases">
        <title>Draft genome sequence of Paenibacillus sp. dW9.</title>
        <authorList>
            <person name="Choi E.-W."/>
            <person name="Kim D.-U."/>
        </authorList>
    </citation>
    <scope>NUCLEOTIDE SEQUENCE [LARGE SCALE GENOMIC DNA]</scope>
    <source>
        <strain evidence="3">dW9</strain>
    </source>
</reference>
<accession>A0ABT4QGW0</accession>
<dbReference type="Gene3D" id="1.20.1250.20">
    <property type="entry name" value="MFS general substrate transporter like domains"/>
    <property type="match status" value="1"/>
</dbReference>